<reference evidence="3" key="1">
    <citation type="journal article" date="2019" name="Int. J. Syst. Evol. Microbiol.">
        <title>The Global Catalogue of Microorganisms (GCM) 10K type strain sequencing project: providing services to taxonomists for standard genome sequencing and annotation.</title>
        <authorList>
            <consortium name="The Broad Institute Genomics Platform"/>
            <consortium name="The Broad Institute Genome Sequencing Center for Infectious Disease"/>
            <person name="Wu L."/>
            <person name="Ma J."/>
        </authorList>
    </citation>
    <scope>NUCLEOTIDE SEQUENCE [LARGE SCALE GENOMIC DNA]</scope>
    <source>
        <strain evidence="3">JCM 4594</strain>
    </source>
</reference>
<evidence type="ECO:0000313" key="2">
    <source>
        <dbReference type="EMBL" id="GGY33227.1"/>
    </source>
</evidence>
<feature type="compositionally biased region" description="Basic and acidic residues" evidence="1">
    <location>
        <begin position="1"/>
        <end position="12"/>
    </location>
</feature>
<name>A0ABQ3A5M9_9ACTN</name>
<feature type="region of interest" description="Disordered" evidence="1">
    <location>
        <begin position="51"/>
        <end position="84"/>
    </location>
</feature>
<sequence>MRTHSDSPHEQHPTPTPGTLMVDTGRADRVGEFRGVAGPYWSLRPMAGGTEWEAEPARVRPPDPRGANRRRERAVQRPEPGGRVVREGEAEYRCSVRAELRIEGHGTAMLINSYGTPSAVLAASWLRGQAAWCVGKLGDDDASGRRLAAWLRDETAQWRLFAALMAGESVPVRVHEGGTFVLLHARRVDTPSGRTRRGRTVR</sequence>
<dbReference type="EMBL" id="BMUU01000004">
    <property type="protein sequence ID" value="GGY33227.1"/>
    <property type="molecule type" value="Genomic_DNA"/>
</dbReference>
<gene>
    <name evidence="2" type="ORF">GCM10010326_29100</name>
</gene>
<comment type="caution">
    <text evidence="2">The sequence shown here is derived from an EMBL/GenBank/DDBJ whole genome shotgun (WGS) entry which is preliminary data.</text>
</comment>
<organism evidence="2 3">
    <name type="scientific">Streptomyces xanthochromogenes</name>
    <dbReference type="NCBI Taxonomy" id="67384"/>
    <lineage>
        <taxon>Bacteria</taxon>
        <taxon>Bacillati</taxon>
        <taxon>Actinomycetota</taxon>
        <taxon>Actinomycetes</taxon>
        <taxon>Kitasatosporales</taxon>
        <taxon>Streptomycetaceae</taxon>
        <taxon>Streptomyces</taxon>
    </lineage>
</organism>
<keyword evidence="3" id="KW-1185">Reference proteome</keyword>
<feature type="region of interest" description="Disordered" evidence="1">
    <location>
        <begin position="1"/>
        <end position="23"/>
    </location>
</feature>
<dbReference type="Proteomes" id="UP000600946">
    <property type="component" value="Unassembled WGS sequence"/>
</dbReference>
<protein>
    <submittedName>
        <fullName evidence="2">Uncharacterized protein</fullName>
    </submittedName>
</protein>
<proteinExistence type="predicted"/>
<evidence type="ECO:0000313" key="3">
    <source>
        <dbReference type="Proteomes" id="UP000600946"/>
    </source>
</evidence>
<accession>A0ABQ3A5M9</accession>
<evidence type="ECO:0000256" key="1">
    <source>
        <dbReference type="SAM" id="MobiDB-lite"/>
    </source>
</evidence>